<evidence type="ECO:0000313" key="1">
    <source>
        <dbReference type="EMBL" id="QHJ13979.1"/>
    </source>
</evidence>
<dbReference type="AlphaFoldDB" id="A0A857JPI8"/>
<sequence length="139" mass="16049">MIPKEFAKKTGRLYLVDDSDIESVQEYCEMLYHLLTGPFSIWEEDGELVVIEIRQLVEKIGGLKIEIYSNEHPPPHFHVKSANINASFTIEDCFKLNGKIDSSDYKKIKYWHKRAKTRLIEAWNNTRPTNCIVGAYAGT</sequence>
<evidence type="ECO:0000313" key="2">
    <source>
        <dbReference type="Proteomes" id="UP000464524"/>
    </source>
</evidence>
<proteinExistence type="predicted"/>
<name>A0A857JPI8_9ALTE</name>
<keyword evidence="2" id="KW-1185">Reference proteome</keyword>
<dbReference type="Proteomes" id="UP000464524">
    <property type="component" value="Chromosome"/>
</dbReference>
<gene>
    <name evidence="1" type="ORF">FX988_04260</name>
</gene>
<dbReference type="OrthoDB" id="122670at2"/>
<dbReference type="KEGG" id="pmes:FX988_04260"/>
<dbReference type="RefSeq" id="WP_160182020.1">
    <property type="nucleotide sequence ID" value="NZ_CP047656.1"/>
</dbReference>
<accession>A0A857JPI8</accession>
<protein>
    <recommendedName>
        <fullName evidence="3">DUF4160 domain-containing protein</fullName>
    </recommendedName>
</protein>
<organism evidence="1 2">
    <name type="scientific">Paraglaciecola mesophila</name>
    <dbReference type="NCBI Taxonomy" id="197222"/>
    <lineage>
        <taxon>Bacteria</taxon>
        <taxon>Pseudomonadati</taxon>
        <taxon>Pseudomonadota</taxon>
        <taxon>Gammaproteobacteria</taxon>
        <taxon>Alteromonadales</taxon>
        <taxon>Alteromonadaceae</taxon>
        <taxon>Paraglaciecola</taxon>
    </lineage>
</organism>
<dbReference type="EMBL" id="CP047656">
    <property type="protein sequence ID" value="QHJ13979.1"/>
    <property type="molecule type" value="Genomic_DNA"/>
</dbReference>
<dbReference type="InterPro" id="IPR025427">
    <property type="entry name" value="DUF4160"/>
</dbReference>
<evidence type="ECO:0008006" key="3">
    <source>
        <dbReference type="Google" id="ProtNLM"/>
    </source>
</evidence>
<dbReference type="Pfam" id="PF13711">
    <property type="entry name" value="DUF4160"/>
    <property type="match status" value="1"/>
</dbReference>
<reference evidence="1 2" key="1">
    <citation type="submission" date="2019-12" db="EMBL/GenBank/DDBJ databases">
        <title>Genome sequencing and assembly of endphytes of Porphyra tenera.</title>
        <authorList>
            <person name="Park J.M."/>
            <person name="Shin R."/>
            <person name="Jo S.H."/>
        </authorList>
    </citation>
    <scope>NUCLEOTIDE SEQUENCE [LARGE SCALE GENOMIC DNA]</scope>
    <source>
        <strain evidence="1 2">GPM4</strain>
    </source>
</reference>